<dbReference type="GO" id="GO:0006313">
    <property type="term" value="P:DNA transposition"/>
    <property type="evidence" value="ECO:0007669"/>
    <property type="project" value="InterPro"/>
</dbReference>
<name>W4RUJ3_9BACI</name>
<organism evidence="3 4">
    <name type="scientific">Mesobacillus boroniphilus JCM 21738</name>
    <dbReference type="NCBI Taxonomy" id="1294265"/>
    <lineage>
        <taxon>Bacteria</taxon>
        <taxon>Bacillati</taxon>
        <taxon>Bacillota</taxon>
        <taxon>Bacilli</taxon>
        <taxon>Bacillales</taxon>
        <taxon>Bacillaceae</taxon>
        <taxon>Mesobacillus</taxon>
    </lineage>
</organism>
<dbReference type="InterPro" id="IPR036515">
    <property type="entry name" value="Transposase_17_sf"/>
</dbReference>
<protein>
    <recommendedName>
        <fullName evidence="2">Transposase IS200-like domain-containing protein</fullName>
    </recommendedName>
</protein>
<dbReference type="Proteomes" id="UP000018949">
    <property type="component" value="Unassembled WGS sequence"/>
</dbReference>
<evidence type="ECO:0000313" key="4">
    <source>
        <dbReference type="Proteomes" id="UP000018949"/>
    </source>
</evidence>
<feature type="domain" description="Transposase IS200-like" evidence="2">
    <location>
        <begin position="9"/>
        <end position="123"/>
    </location>
</feature>
<dbReference type="PANTHER" id="PTHR34322:SF2">
    <property type="entry name" value="TRANSPOSASE IS200-LIKE DOMAIN-CONTAINING PROTEIN"/>
    <property type="match status" value="1"/>
</dbReference>
<dbReference type="AlphaFoldDB" id="W4RUJ3"/>
<dbReference type="SMART" id="SM01321">
    <property type="entry name" value="Y1_Tnp"/>
    <property type="match status" value="1"/>
</dbReference>
<feature type="compositionally biased region" description="Basic and acidic residues" evidence="1">
    <location>
        <begin position="206"/>
        <end position="218"/>
    </location>
</feature>
<proteinExistence type="predicted"/>
<dbReference type="GO" id="GO:0003677">
    <property type="term" value="F:DNA binding"/>
    <property type="evidence" value="ECO:0007669"/>
    <property type="project" value="InterPro"/>
</dbReference>
<accession>W4RUJ3</accession>
<dbReference type="Pfam" id="PF01797">
    <property type="entry name" value="Y1_Tnp"/>
    <property type="match status" value="1"/>
</dbReference>
<comment type="caution">
    <text evidence="3">The sequence shown here is derived from an EMBL/GenBank/DDBJ whole genome shotgun (WGS) entry which is preliminary data.</text>
</comment>
<keyword evidence="4" id="KW-1185">Reference proteome</keyword>
<feature type="region of interest" description="Disordered" evidence="1">
    <location>
        <begin position="191"/>
        <end position="218"/>
    </location>
</feature>
<evidence type="ECO:0000313" key="3">
    <source>
        <dbReference type="EMBL" id="GAE47324.1"/>
    </source>
</evidence>
<dbReference type="EMBL" id="BAUW01000072">
    <property type="protein sequence ID" value="GAE47324.1"/>
    <property type="molecule type" value="Genomic_DNA"/>
</dbReference>
<evidence type="ECO:0000256" key="1">
    <source>
        <dbReference type="SAM" id="MobiDB-lite"/>
    </source>
</evidence>
<gene>
    <name evidence="3" type="ORF">JCM21738_4292</name>
</gene>
<reference evidence="3 4" key="1">
    <citation type="submission" date="2013-12" db="EMBL/GenBank/DDBJ databases">
        <title>NBRP : Genome information of microbial organism related human and environment.</title>
        <authorList>
            <person name="Hattori M."/>
            <person name="Oshima K."/>
            <person name="Inaba H."/>
            <person name="Suda W."/>
            <person name="Sakamoto M."/>
            <person name="Iino T."/>
            <person name="Kitahara M."/>
            <person name="Oshida Y."/>
            <person name="Iida T."/>
            <person name="Kudo T."/>
            <person name="Itoh T."/>
            <person name="Ahmed I."/>
            <person name="Ohkuma M."/>
        </authorList>
    </citation>
    <scope>NUCLEOTIDE SEQUENCE [LARGE SCALE GENOMIC DNA]</scope>
    <source>
        <strain evidence="3 4">JCM 21738</strain>
    </source>
</reference>
<dbReference type="eggNOG" id="COG1943">
    <property type="taxonomic scope" value="Bacteria"/>
</dbReference>
<dbReference type="Gene3D" id="3.30.70.1290">
    <property type="entry name" value="Transposase IS200-like"/>
    <property type="match status" value="1"/>
</dbReference>
<dbReference type="SUPFAM" id="SSF143422">
    <property type="entry name" value="Transposase IS200-like"/>
    <property type="match status" value="1"/>
</dbReference>
<evidence type="ECO:0000259" key="2">
    <source>
        <dbReference type="SMART" id="SM01321"/>
    </source>
</evidence>
<dbReference type="InterPro" id="IPR002686">
    <property type="entry name" value="Transposase_17"/>
</dbReference>
<dbReference type="PANTHER" id="PTHR34322">
    <property type="entry name" value="TRANSPOSASE, Y1_TNP DOMAIN-CONTAINING"/>
    <property type="match status" value="1"/>
</dbReference>
<sequence>MARKARVKSSSGIYHVMFRGVNRQDIFHDDDDRRRFLEILKKYKKKMGLQVYAWCLMSNHIHVLLKEGEESISATMKRVGVSYAVYYNWKYRTSGHVFQNRFNSEIVENDAYFLTVVRYIHQNPVKAGWWQRWMNGNGAVVPLIMANTVSRESYLRAVRFSECFRMIFLLRGRGSGNSMRGETGISVLMNDRTNTEGCPMRRPGWKSRESSVGEKSPR</sequence>
<dbReference type="RefSeq" id="WP_243463053.1">
    <property type="nucleotide sequence ID" value="NZ_BAUW01000072.1"/>
</dbReference>
<dbReference type="GO" id="GO:0004803">
    <property type="term" value="F:transposase activity"/>
    <property type="evidence" value="ECO:0007669"/>
    <property type="project" value="InterPro"/>
</dbReference>